<name>A0ABY5HJH4_9GAMM</name>
<keyword evidence="2" id="KW-1185">Reference proteome</keyword>
<dbReference type="PANTHER" id="PTHR19288">
    <property type="entry name" value="4-NITROPHENYLPHOSPHATASE-RELATED"/>
    <property type="match status" value="1"/>
</dbReference>
<dbReference type="InterPro" id="IPR006357">
    <property type="entry name" value="HAD-SF_hydro_IIA"/>
</dbReference>
<dbReference type="InterPro" id="IPR023214">
    <property type="entry name" value="HAD_sf"/>
</dbReference>
<dbReference type="InterPro" id="IPR036412">
    <property type="entry name" value="HAD-like_sf"/>
</dbReference>
<proteinExistence type="predicted"/>
<dbReference type="NCBIfam" id="TIGR01460">
    <property type="entry name" value="HAD-SF-IIA"/>
    <property type="match status" value="1"/>
</dbReference>
<organism evidence="1 2">
    <name type="scientific">Marinobacterium rhizophilum</name>
    <dbReference type="NCBI Taxonomy" id="420402"/>
    <lineage>
        <taxon>Bacteria</taxon>
        <taxon>Pseudomonadati</taxon>
        <taxon>Pseudomonadota</taxon>
        <taxon>Gammaproteobacteria</taxon>
        <taxon>Oceanospirillales</taxon>
        <taxon>Oceanospirillaceae</taxon>
        <taxon>Marinobacterium</taxon>
    </lineage>
</organism>
<dbReference type="RefSeq" id="WP_255854013.1">
    <property type="nucleotide sequence ID" value="NZ_CP073347.1"/>
</dbReference>
<sequence>MTEEKSLPQFFYIKSRDVPCHLLDMDGVLVRGSKAVQGSAEYLKLLVKHEVPFLVFSNNSRFTPEVMAINLSELGFPITPENVYTSAMTTAHFIHMQKPGASYFPIGDEGLICAMEKKGCIFDDVAPDYVVVGESLEYSYKKLAKGANLVNKGARFIGTNPDLNIPAEDGDVPACGAACALIKAATGITPYFLGKPNPFMMRAALEKLGVHAANAVMVGDRMDTDVIAGMELGLKTVLVLTGASQRESINGYPYSPDLILPRLLDLKEHMGLG</sequence>
<protein>
    <submittedName>
        <fullName evidence="1">HAD family hydrolase</fullName>
    </submittedName>
</protein>
<evidence type="ECO:0000313" key="1">
    <source>
        <dbReference type="EMBL" id="UTW11962.1"/>
    </source>
</evidence>
<dbReference type="Pfam" id="PF13344">
    <property type="entry name" value="Hydrolase_6"/>
    <property type="match status" value="1"/>
</dbReference>
<dbReference type="Gene3D" id="3.40.50.1000">
    <property type="entry name" value="HAD superfamily/HAD-like"/>
    <property type="match status" value="2"/>
</dbReference>
<accession>A0ABY5HJH4</accession>
<reference evidence="1" key="1">
    <citation type="submission" date="2021-04" db="EMBL/GenBank/DDBJ databases">
        <title>Oceanospirillales bacteria with DddD are important DMSP degraders in coastal seawater.</title>
        <authorList>
            <person name="Liu J."/>
        </authorList>
    </citation>
    <scope>NUCLEOTIDE SEQUENCE</scope>
    <source>
        <strain evidence="1">D13-1</strain>
    </source>
</reference>
<dbReference type="GO" id="GO:0016787">
    <property type="term" value="F:hydrolase activity"/>
    <property type="evidence" value="ECO:0007669"/>
    <property type="project" value="UniProtKB-KW"/>
</dbReference>
<dbReference type="SUPFAM" id="SSF56784">
    <property type="entry name" value="HAD-like"/>
    <property type="match status" value="1"/>
</dbReference>
<dbReference type="Proteomes" id="UP001058461">
    <property type="component" value="Chromosome"/>
</dbReference>
<dbReference type="EMBL" id="CP073347">
    <property type="protein sequence ID" value="UTW11962.1"/>
    <property type="molecule type" value="Genomic_DNA"/>
</dbReference>
<dbReference type="CDD" id="cd07530">
    <property type="entry name" value="HAD_Pase_UmpH-like"/>
    <property type="match status" value="1"/>
</dbReference>
<keyword evidence="1" id="KW-0378">Hydrolase</keyword>
<gene>
    <name evidence="1" type="ORF">KDW95_22455</name>
</gene>
<dbReference type="Pfam" id="PF13242">
    <property type="entry name" value="Hydrolase_like"/>
    <property type="match status" value="1"/>
</dbReference>
<evidence type="ECO:0000313" key="2">
    <source>
        <dbReference type="Proteomes" id="UP001058461"/>
    </source>
</evidence>
<dbReference type="PANTHER" id="PTHR19288:SF46">
    <property type="entry name" value="HALOACID DEHALOGENASE-LIKE HYDROLASE DOMAIN-CONTAINING PROTEIN 2"/>
    <property type="match status" value="1"/>
</dbReference>